<dbReference type="EMBL" id="BNJK01000003">
    <property type="protein sequence ID" value="GHP00845.1"/>
    <property type="molecule type" value="Genomic_DNA"/>
</dbReference>
<name>A0A8J3IRR9_9CHLR</name>
<comment type="caution">
    <text evidence="1">The sequence shown here is derived from an EMBL/GenBank/DDBJ whole genome shotgun (WGS) entry which is preliminary data.</text>
</comment>
<organism evidence="1 2">
    <name type="scientific">Reticulibacter mediterranei</name>
    <dbReference type="NCBI Taxonomy" id="2778369"/>
    <lineage>
        <taxon>Bacteria</taxon>
        <taxon>Bacillati</taxon>
        <taxon>Chloroflexota</taxon>
        <taxon>Ktedonobacteria</taxon>
        <taxon>Ktedonobacterales</taxon>
        <taxon>Reticulibacteraceae</taxon>
        <taxon>Reticulibacter</taxon>
    </lineage>
</organism>
<dbReference type="Proteomes" id="UP000597444">
    <property type="component" value="Unassembled WGS sequence"/>
</dbReference>
<gene>
    <name evidence="1" type="ORF">KSF_108920</name>
</gene>
<evidence type="ECO:0000313" key="1">
    <source>
        <dbReference type="EMBL" id="GHP00845.1"/>
    </source>
</evidence>
<keyword evidence="2" id="KW-1185">Reference proteome</keyword>
<evidence type="ECO:0000313" key="2">
    <source>
        <dbReference type="Proteomes" id="UP000597444"/>
    </source>
</evidence>
<accession>A0A8J3IRR9</accession>
<protein>
    <submittedName>
        <fullName evidence="1">Uncharacterized protein</fullName>
    </submittedName>
</protein>
<reference evidence="1" key="1">
    <citation type="submission" date="2020-10" db="EMBL/GenBank/DDBJ databases">
        <title>Taxonomic study of unclassified bacteria belonging to the class Ktedonobacteria.</title>
        <authorList>
            <person name="Yabe S."/>
            <person name="Wang C.M."/>
            <person name="Zheng Y."/>
            <person name="Sakai Y."/>
            <person name="Cavaletti L."/>
            <person name="Monciardini P."/>
            <person name="Donadio S."/>
        </authorList>
    </citation>
    <scope>NUCLEOTIDE SEQUENCE</scope>
    <source>
        <strain evidence="1">ID150040</strain>
    </source>
</reference>
<proteinExistence type="predicted"/>
<dbReference type="AlphaFoldDB" id="A0A8J3IRR9"/>
<dbReference type="RefSeq" id="WP_220211421.1">
    <property type="nucleotide sequence ID" value="NZ_BNJK01000003.1"/>
</dbReference>
<sequence>MPTSQSQQPVEQSSRQLDVFVMNASDEKARRQAALIVGRLVHIITTYYGPDLLFHTGTLVDIDLHSPFPYHVAVENVPGFDLPVVRSFEWYEIDLIGH</sequence>